<feature type="signal peptide" evidence="1">
    <location>
        <begin position="1"/>
        <end position="34"/>
    </location>
</feature>
<dbReference type="InterPro" id="IPR014710">
    <property type="entry name" value="RmlC-like_jellyroll"/>
</dbReference>
<dbReference type="Gene3D" id="2.60.120.10">
    <property type="entry name" value="Jelly Rolls"/>
    <property type="match status" value="1"/>
</dbReference>
<dbReference type="EMBL" id="QVQT01000003">
    <property type="protein sequence ID" value="RFU17073.1"/>
    <property type="molecule type" value="Genomic_DNA"/>
</dbReference>
<proteinExistence type="predicted"/>
<dbReference type="AlphaFoldDB" id="A0A372IRB8"/>
<evidence type="ECO:0000259" key="2">
    <source>
        <dbReference type="Pfam" id="PF07883"/>
    </source>
</evidence>
<evidence type="ECO:0000256" key="1">
    <source>
        <dbReference type="SAM" id="SignalP"/>
    </source>
</evidence>
<dbReference type="InterPro" id="IPR011051">
    <property type="entry name" value="RmlC_Cupin_sf"/>
</dbReference>
<feature type="chain" id="PRO_5016646518" evidence="1">
    <location>
        <begin position="35"/>
        <end position="198"/>
    </location>
</feature>
<evidence type="ECO:0000313" key="3">
    <source>
        <dbReference type="EMBL" id="RFU17073.1"/>
    </source>
</evidence>
<accession>A0A372IRB8</accession>
<dbReference type="PANTHER" id="PTHR40112:SF1">
    <property type="entry name" value="H2HPP ISOMERASE"/>
    <property type="match status" value="1"/>
</dbReference>
<dbReference type="CDD" id="cd02210">
    <property type="entry name" value="cupin_BLR2406-like"/>
    <property type="match status" value="1"/>
</dbReference>
<dbReference type="Proteomes" id="UP000264702">
    <property type="component" value="Unassembled WGS sequence"/>
</dbReference>
<name>A0A372IRB8_9BACT</name>
<feature type="domain" description="Cupin type-2" evidence="2">
    <location>
        <begin position="110"/>
        <end position="181"/>
    </location>
</feature>
<dbReference type="PANTHER" id="PTHR40112">
    <property type="entry name" value="H2HPP ISOMERASE"/>
    <property type="match status" value="1"/>
</dbReference>
<keyword evidence="4" id="KW-1185">Reference proteome</keyword>
<organism evidence="3 4">
    <name type="scientific">Paracidobacterium acidisoli</name>
    <dbReference type="NCBI Taxonomy" id="2303751"/>
    <lineage>
        <taxon>Bacteria</taxon>
        <taxon>Pseudomonadati</taxon>
        <taxon>Acidobacteriota</taxon>
        <taxon>Terriglobia</taxon>
        <taxon>Terriglobales</taxon>
        <taxon>Acidobacteriaceae</taxon>
        <taxon>Paracidobacterium</taxon>
    </lineage>
</organism>
<dbReference type="InterPro" id="IPR052535">
    <property type="entry name" value="Bacilysin_H2HPP_isomerase"/>
</dbReference>
<gene>
    <name evidence="3" type="ORF">D0Y96_10250</name>
</gene>
<dbReference type="Pfam" id="PF07883">
    <property type="entry name" value="Cupin_2"/>
    <property type="match status" value="1"/>
</dbReference>
<dbReference type="InterPro" id="IPR013096">
    <property type="entry name" value="Cupin_2"/>
</dbReference>
<sequence length="198" mass="21265">MTSAVAAPKTPRCFILLLSAVLSVYPFLNNPEHAESPSAHTPSTRNGAESVSAPAHLSCVRISPLPDHLPLSIVRPAAFDPGTAQTPGSLRLAAITRGHGLETGLWGGTFLVEPGARTGIHHHGEQETIVYVLEGTSVVRWGERGESEATVHAGDFLHVPAWTPHMEINPSADRPFRWIVVRSTPDPIVVNLPGDYWG</sequence>
<evidence type="ECO:0000313" key="4">
    <source>
        <dbReference type="Proteomes" id="UP000264702"/>
    </source>
</evidence>
<keyword evidence="1" id="KW-0732">Signal</keyword>
<comment type="caution">
    <text evidence="3">The sequence shown here is derived from an EMBL/GenBank/DDBJ whole genome shotgun (WGS) entry which is preliminary data.</text>
</comment>
<protein>
    <submittedName>
        <fullName evidence="3">Cupin domain-containing protein</fullName>
    </submittedName>
</protein>
<reference evidence="3 4" key="1">
    <citation type="submission" date="2018-08" db="EMBL/GenBank/DDBJ databases">
        <title>Acidipila sp. 4G-K13, an acidobacterium isolated from forest soil.</title>
        <authorList>
            <person name="Gao Z.-H."/>
            <person name="Qiu L.-H."/>
        </authorList>
    </citation>
    <scope>NUCLEOTIDE SEQUENCE [LARGE SCALE GENOMIC DNA]</scope>
    <source>
        <strain evidence="3 4">4G-K13</strain>
    </source>
</reference>
<dbReference type="SUPFAM" id="SSF51182">
    <property type="entry name" value="RmlC-like cupins"/>
    <property type="match status" value="1"/>
</dbReference>